<gene>
    <name evidence="2" type="ORF">DFH08DRAFT_822255</name>
</gene>
<feature type="region of interest" description="Disordered" evidence="1">
    <location>
        <begin position="163"/>
        <end position="196"/>
    </location>
</feature>
<dbReference type="Proteomes" id="UP001218218">
    <property type="component" value="Unassembled WGS sequence"/>
</dbReference>
<evidence type="ECO:0000313" key="2">
    <source>
        <dbReference type="EMBL" id="KAJ7312217.1"/>
    </source>
</evidence>
<comment type="caution">
    <text evidence="2">The sequence shown here is derived from an EMBL/GenBank/DDBJ whole genome shotgun (WGS) entry which is preliminary data.</text>
</comment>
<protein>
    <submittedName>
        <fullName evidence="2">Uncharacterized protein</fullName>
    </submittedName>
</protein>
<dbReference type="EMBL" id="JARIHO010000073">
    <property type="protein sequence ID" value="KAJ7312217.1"/>
    <property type="molecule type" value="Genomic_DNA"/>
</dbReference>
<accession>A0AAD6Z8B9</accession>
<proteinExistence type="predicted"/>
<evidence type="ECO:0000313" key="3">
    <source>
        <dbReference type="Proteomes" id="UP001218218"/>
    </source>
</evidence>
<evidence type="ECO:0000256" key="1">
    <source>
        <dbReference type="SAM" id="MobiDB-lite"/>
    </source>
</evidence>
<dbReference type="AlphaFoldDB" id="A0AAD6Z8B9"/>
<reference evidence="2" key="1">
    <citation type="submission" date="2023-03" db="EMBL/GenBank/DDBJ databases">
        <title>Massive genome expansion in bonnet fungi (Mycena s.s.) driven by repeated elements and novel gene families across ecological guilds.</title>
        <authorList>
            <consortium name="Lawrence Berkeley National Laboratory"/>
            <person name="Harder C.B."/>
            <person name="Miyauchi S."/>
            <person name="Viragh M."/>
            <person name="Kuo A."/>
            <person name="Thoen E."/>
            <person name="Andreopoulos B."/>
            <person name="Lu D."/>
            <person name="Skrede I."/>
            <person name="Drula E."/>
            <person name="Henrissat B."/>
            <person name="Morin E."/>
            <person name="Kohler A."/>
            <person name="Barry K."/>
            <person name="LaButti K."/>
            <person name="Morin E."/>
            <person name="Salamov A."/>
            <person name="Lipzen A."/>
            <person name="Mereny Z."/>
            <person name="Hegedus B."/>
            <person name="Baldrian P."/>
            <person name="Stursova M."/>
            <person name="Weitz H."/>
            <person name="Taylor A."/>
            <person name="Grigoriev I.V."/>
            <person name="Nagy L.G."/>
            <person name="Martin F."/>
            <person name="Kauserud H."/>
        </authorList>
    </citation>
    <scope>NUCLEOTIDE SEQUENCE</scope>
    <source>
        <strain evidence="2">CBHHK002</strain>
    </source>
</reference>
<feature type="region of interest" description="Disordered" evidence="1">
    <location>
        <begin position="362"/>
        <end position="386"/>
    </location>
</feature>
<sequence>MLKIQTALRAILGPSDPDAHVLGFSTSEEKPNLPMVVVAAFRKVEQQGAPNTRNYSQIATRTLGRGLDLWGQEGVGREAEGEFQGPRILQRDGTPGSTKSRTEEREWLWKPLSFRPQYPPDTMARPKQHKQPVLSQADLQREADAKYRICNFTFRKPEVREKNKLRMAEKRASAKLRRRKWDPPKPAKNNSEASLTPAENLALAVLTGMLHNENEIPARPLDLDAESPVQLRRVKFHCHRDLGSDFIGDREESPTRGSSVAAVQEHPILVPPPCDLWVTKRHKPLPGYVTGETPLQKQMRRELGMIGLLTPVEVAQIKTVKLAQPSQRSHEEDGRFDVTPGIRTPFLSSACRESIRQWMVNLPGSGADWDSSGQGEPEQAGQSAAP</sequence>
<feature type="compositionally biased region" description="Basic and acidic residues" evidence="1">
    <location>
        <begin position="163"/>
        <end position="172"/>
    </location>
</feature>
<feature type="region of interest" description="Disordered" evidence="1">
    <location>
        <begin position="77"/>
        <end position="138"/>
    </location>
</feature>
<keyword evidence="3" id="KW-1185">Reference proteome</keyword>
<name>A0AAD6Z8B9_9AGAR</name>
<organism evidence="2 3">
    <name type="scientific">Mycena albidolilacea</name>
    <dbReference type="NCBI Taxonomy" id="1033008"/>
    <lineage>
        <taxon>Eukaryota</taxon>
        <taxon>Fungi</taxon>
        <taxon>Dikarya</taxon>
        <taxon>Basidiomycota</taxon>
        <taxon>Agaricomycotina</taxon>
        <taxon>Agaricomycetes</taxon>
        <taxon>Agaricomycetidae</taxon>
        <taxon>Agaricales</taxon>
        <taxon>Marasmiineae</taxon>
        <taxon>Mycenaceae</taxon>
        <taxon>Mycena</taxon>
    </lineage>
</organism>